<dbReference type="SUPFAM" id="SSF56935">
    <property type="entry name" value="Porins"/>
    <property type="match status" value="1"/>
</dbReference>
<dbReference type="Gene3D" id="2.60.40.1120">
    <property type="entry name" value="Carboxypeptidase-like, regulatory domain"/>
    <property type="match status" value="1"/>
</dbReference>
<comment type="similarity">
    <text evidence="7">Belongs to the TonB-dependent receptor family.</text>
</comment>
<dbReference type="Proteomes" id="UP000267159">
    <property type="component" value="Unassembled WGS sequence"/>
</dbReference>
<dbReference type="PROSITE" id="PS00448">
    <property type="entry name" value="CLOS_CELLULOSOME_RPT"/>
    <property type="match status" value="1"/>
</dbReference>
<dbReference type="GO" id="GO:0009279">
    <property type="term" value="C:cell outer membrane"/>
    <property type="evidence" value="ECO:0007669"/>
    <property type="project" value="UniProtKB-SubCell"/>
</dbReference>
<dbReference type="NCBIfam" id="TIGR04057">
    <property type="entry name" value="SusC_RagA_signa"/>
    <property type="match status" value="1"/>
</dbReference>
<dbReference type="InterPro" id="IPR039426">
    <property type="entry name" value="TonB-dep_rcpt-like"/>
</dbReference>
<feature type="domain" description="TonB-dependent receptor plug" evidence="8">
    <location>
        <begin position="110"/>
        <end position="219"/>
    </location>
</feature>
<dbReference type="GO" id="GO:0004553">
    <property type="term" value="F:hydrolase activity, hydrolyzing O-glycosyl compounds"/>
    <property type="evidence" value="ECO:0007669"/>
    <property type="project" value="InterPro"/>
</dbReference>
<sequence>MLSSLGLILFSVSFVLAQVLVKGTVKDNLGEGVPGASVQVKGTSQGTITDLDGKFAFSVPNKNAIIVISFIGYVTVEQKVDTQKPMVITLREDTKTLDEVVVVGYQEVRKRDLTGSVAKANMNDVLTAPVASFDQALGGRIAGVNVTSGEGMPGGTMNIVIRGNNSLTQENSPLFVIDGFPVEDTSASSTLNPSDIESIDFLKDASATAIYGARGANGVVIVTTKKGKVGRAQLTYDGSFGVQHITRTIPMMNAYEFVKLQNEMYPTVVAGSYLMNYEGKQWTLEDYRNIDQYNWQDEIFQTAWQQSHTLRLTGGTEGVRYNASLSYYDQDGTLLETGYKRMQGRMNTVVRRGKLNMSLTTNYSRSIQTGSTPSATSYSGMNNLFYSVWGYRPVTSPDTPLSFLMDSATDNAVDSSNDYRFNPILSLKNEYRKNYINNLQMNGFAEYEVINGLKVKVSAGYTYDARKNDQFNNSKTRYGGPTSTDKVNAQVTRSERLTWLNENTVTYQTNIKKKHFINALAGITFQNSDYEAYAFRTTHIPNESLGMAGMSEGQASTSSSVKSSWSMLSYLGRINYNYKSKYYATASFRVDGSSKFNKNNRFGYFPSASLAWTFTEEEFMKPIKSILSNGKLRFSWGLTGNNRIGEYDYYQLLSVLKSRIGSYTATNSIPSGVYPFENDATNAGTVPISLQNKNLKWETTEQWNLGVDLSFFDERIGLTMDIYRKNTRDLLLAAQLPYSSGFYNATKNIGKVRNEGLEISLNTLNIKTRDFQWSSNFNISFNKNKVLALSENQTALMTAVQFDQNYNGQSSYIAKIGLPMGLMYGYVYEGTYKYDDFNKSGNSYSLKSSVPHFSTENNTQPGMPKYADLNGDGVVDSNDRTIIGRGLPVHTGGLTNDFTYKGIDLSIFFQWSYGNDIMNANRLFFESSNNRSRELNQYASYTNRWTADNPTSDIPAATNSSSNRVISSRIIEDGSFLRLKNVTIGYTFPSQMTKKWKIDKARIYVAAQNLWTWTGYSGYDPEVSVRNSALTPGLDYSSYPRAYSVSFGVSLGF</sequence>
<keyword evidence="3 7" id="KW-1134">Transmembrane beta strand</keyword>
<dbReference type="PROSITE" id="PS52016">
    <property type="entry name" value="TONB_DEPENDENT_REC_3"/>
    <property type="match status" value="1"/>
</dbReference>
<dbReference type="FunFam" id="2.170.130.10:FF:000008">
    <property type="entry name" value="SusC/RagA family TonB-linked outer membrane protein"/>
    <property type="match status" value="1"/>
</dbReference>
<evidence type="ECO:0000256" key="4">
    <source>
        <dbReference type="ARBA" id="ARBA00022692"/>
    </source>
</evidence>
<dbReference type="InterPro" id="IPR023997">
    <property type="entry name" value="TonB-dep_OMP_SusC/RagA_CS"/>
</dbReference>
<evidence type="ECO:0000313" key="9">
    <source>
        <dbReference type="EMBL" id="RLT81081.1"/>
    </source>
</evidence>
<evidence type="ECO:0000256" key="2">
    <source>
        <dbReference type="ARBA" id="ARBA00022448"/>
    </source>
</evidence>
<proteinExistence type="inferred from homology"/>
<name>A0A3L7Z852_9BACE</name>
<dbReference type="InterPro" id="IPR012910">
    <property type="entry name" value="Plug_dom"/>
</dbReference>
<organism evidence="9 10">
    <name type="scientific">Bacteroides acidifaciens</name>
    <dbReference type="NCBI Taxonomy" id="85831"/>
    <lineage>
        <taxon>Bacteria</taxon>
        <taxon>Pseudomonadati</taxon>
        <taxon>Bacteroidota</taxon>
        <taxon>Bacteroidia</taxon>
        <taxon>Bacteroidales</taxon>
        <taxon>Bacteroidaceae</taxon>
        <taxon>Bacteroides</taxon>
    </lineage>
</organism>
<keyword evidence="6 7" id="KW-0998">Cell outer membrane</keyword>
<evidence type="ECO:0000256" key="7">
    <source>
        <dbReference type="PROSITE-ProRule" id="PRU01360"/>
    </source>
</evidence>
<evidence type="ECO:0000256" key="5">
    <source>
        <dbReference type="ARBA" id="ARBA00023136"/>
    </source>
</evidence>
<dbReference type="InterPro" id="IPR023996">
    <property type="entry name" value="TonB-dep_OMP_SusC/RagA"/>
</dbReference>
<dbReference type="FunFam" id="2.60.40.1120:FF:000003">
    <property type="entry name" value="Outer membrane protein Omp121"/>
    <property type="match status" value="1"/>
</dbReference>
<dbReference type="SUPFAM" id="SSF49464">
    <property type="entry name" value="Carboxypeptidase regulatory domain-like"/>
    <property type="match status" value="1"/>
</dbReference>
<dbReference type="Gene3D" id="2.40.170.20">
    <property type="entry name" value="TonB-dependent receptor, beta-barrel domain"/>
    <property type="match status" value="1"/>
</dbReference>
<dbReference type="InterPro" id="IPR008969">
    <property type="entry name" value="CarboxyPept-like_regulatory"/>
</dbReference>
<reference evidence="9 10" key="1">
    <citation type="submission" date="2018-09" db="EMBL/GenBank/DDBJ databases">
        <title>Murine metabolic-syndrome-specific gut microbial biobank.</title>
        <authorList>
            <person name="Liu C."/>
        </authorList>
    </citation>
    <scope>NUCLEOTIDE SEQUENCE [LARGE SCALE GENOMIC DNA]</scope>
    <source>
        <strain evidence="9 10">0.1X-D8-26</strain>
    </source>
</reference>
<evidence type="ECO:0000256" key="6">
    <source>
        <dbReference type="ARBA" id="ARBA00023237"/>
    </source>
</evidence>
<evidence type="ECO:0000256" key="3">
    <source>
        <dbReference type="ARBA" id="ARBA00022452"/>
    </source>
</evidence>
<dbReference type="InterPro" id="IPR002105">
    <property type="entry name" value="Dockerin_1_rpt"/>
</dbReference>
<dbReference type="Gene3D" id="2.170.130.10">
    <property type="entry name" value="TonB-dependent receptor, plug domain"/>
    <property type="match status" value="1"/>
</dbReference>
<evidence type="ECO:0000259" key="8">
    <source>
        <dbReference type="Pfam" id="PF07715"/>
    </source>
</evidence>
<evidence type="ECO:0000256" key="1">
    <source>
        <dbReference type="ARBA" id="ARBA00004571"/>
    </source>
</evidence>
<dbReference type="STRING" id="1235814.GCA_000613385_04937"/>
<dbReference type="InterPro" id="IPR037066">
    <property type="entry name" value="Plug_dom_sf"/>
</dbReference>
<keyword evidence="4 7" id="KW-0812">Transmembrane</keyword>
<dbReference type="GO" id="GO:0000272">
    <property type="term" value="P:polysaccharide catabolic process"/>
    <property type="evidence" value="ECO:0007669"/>
    <property type="project" value="InterPro"/>
</dbReference>
<dbReference type="Pfam" id="PF13715">
    <property type="entry name" value="CarbopepD_reg_2"/>
    <property type="match status" value="1"/>
</dbReference>
<dbReference type="Pfam" id="PF07715">
    <property type="entry name" value="Plug"/>
    <property type="match status" value="1"/>
</dbReference>
<keyword evidence="2 7" id="KW-0813">Transport</keyword>
<protein>
    <submittedName>
        <fullName evidence="9">TonB-dependent receptor</fullName>
    </submittedName>
</protein>
<accession>A0A3L7Z852</accession>
<dbReference type="EMBL" id="RAZM01000010">
    <property type="protein sequence ID" value="RLT81081.1"/>
    <property type="molecule type" value="Genomic_DNA"/>
</dbReference>
<keyword evidence="5 7" id="KW-0472">Membrane</keyword>
<dbReference type="AlphaFoldDB" id="A0A3L7Z852"/>
<dbReference type="NCBIfam" id="TIGR04056">
    <property type="entry name" value="OMP_RagA_SusC"/>
    <property type="match status" value="1"/>
</dbReference>
<evidence type="ECO:0000313" key="10">
    <source>
        <dbReference type="Proteomes" id="UP000267159"/>
    </source>
</evidence>
<dbReference type="InterPro" id="IPR036942">
    <property type="entry name" value="Beta-barrel_TonB_sf"/>
</dbReference>
<comment type="caution">
    <text evidence="9">The sequence shown here is derived from an EMBL/GenBank/DDBJ whole genome shotgun (WGS) entry which is preliminary data.</text>
</comment>
<keyword evidence="9" id="KW-0675">Receptor</keyword>
<comment type="subcellular location">
    <subcellularLocation>
        <location evidence="1 7">Cell outer membrane</location>
        <topology evidence="1 7">Multi-pass membrane protein</topology>
    </subcellularLocation>
</comment>
<gene>
    <name evidence="9" type="ORF">D7Y07_05055</name>
</gene>